<evidence type="ECO:0000256" key="7">
    <source>
        <dbReference type="SAM" id="SignalP"/>
    </source>
</evidence>
<organism evidence="9 10">
    <name type="scientific">Coptis chinensis</name>
    <dbReference type="NCBI Taxonomy" id="261450"/>
    <lineage>
        <taxon>Eukaryota</taxon>
        <taxon>Viridiplantae</taxon>
        <taxon>Streptophyta</taxon>
        <taxon>Embryophyta</taxon>
        <taxon>Tracheophyta</taxon>
        <taxon>Spermatophyta</taxon>
        <taxon>Magnoliopsida</taxon>
        <taxon>Ranunculales</taxon>
        <taxon>Ranunculaceae</taxon>
        <taxon>Coptidoideae</taxon>
        <taxon>Coptis</taxon>
    </lineage>
</organism>
<keyword evidence="3 6" id="KW-0812">Transmembrane</keyword>
<feature type="chain" id="PRO_5033028512" description="Bicarbonate transporter-like transmembrane domain-containing protein" evidence="7">
    <location>
        <begin position="19"/>
        <end position="347"/>
    </location>
</feature>
<comment type="subcellular location">
    <subcellularLocation>
        <location evidence="1">Membrane</location>
        <topology evidence="1">Multi-pass membrane protein</topology>
    </subcellularLocation>
</comment>
<dbReference type="InterPro" id="IPR003020">
    <property type="entry name" value="HCO3_transpt_euk"/>
</dbReference>
<dbReference type="GO" id="GO:0005452">
    <property type="term" value="F:solute:inorganic anion antiporter activity"/>
    <property type="evidence" value="ECO:0007669"/>
    <property type="project" value="InterPro"/>
</dbReference>
<keyword evidence="4 6" id="KW-1133">Transmembrane helix</keyword>
<evidence type="ECO:0000256" key="4">
    <source>
        <dbReference type="ARBA" id="ARBA00022989"/>
    </source>
</evidence>
<dbReference type="OrthoDB" id="1735926at2759"/>
<protein>
    <recommendedName>
        <fullName evidence="8">Bicarbonate transporter-like transmembrane domain-containing protein</fullName>
    </recommendedName>
</protein>
<dbReference type="GO" id="GO:0050801">
    <property type="term" value="P:monoatomic ion homeostasis"/>
    <property type="evidence" value="ECO:0007669"/>
    <property type="project" value="TreeGrafter"/>
</dbReference>
<comment type="similarity">
    <text evidence="2">Belongs to the anion exchanger (TC 2.A.31.3) family.</text>
</comment>
<evidence type="ECO:0000256" key="6">
    <source>
        <dbReference type="SAM" id="Phobius"/>
    </source>
</evidence>
<evidence type="ECO:0000256" key="2">
    <source>
        <dbReference type="ARBA" id="ARBA00006262"/>
    </source>
</evidence>
<evidence type="ECO:0000259" key="8">
    <source>
        <dbReference type="Pfam" id="PF00955"/>
    </source>
</evidence>
<feature type="signal peptide" evidence="7">
    <location>
        <begin position="1"/>
        <end position="18"/>
    </location>
</feature>
<reference evidence="9 10" key="1">
    <citation type="submission" date="2020-10" db="EMBL/GenBank/DDBJ databases">
        <title>The Coptis chinensis genome and diversification of protoberbering-type alkaloids.</title>
        <authorList>
            <person name="Wang B."/>
            <person name="Shu S."/>
            <person name="Song C."/>
            <person name="Liu Y."/>
        </authorList>
    </citation>
    <scope>NUCLEOTIDE SEQUENCE [LARGE SCALE GENOMIC DNA]</scope>
    <source>
        <strain evidence="9">HL-2020</strain>
        <tissue evidence="9">Leaf</tissue>
    </source>
</reference>
<accession>A0A835LMB8</accession>
<sequence length="347" mass="39463">MILCIVEVGWGLLDGVWTQSVLNKVLLCGLIGLPPSNGVLPQSPMHTKSIDVLKKQMVWSAKECIKQQASNTEMYGKMQDVFIEMDKSLTPISVAKDLKDLKDAVMRSGSEGLESKSYFDPDKHIDAYLPVWVNEQRVSNLLQSVLMGVSLCAIPVIRKIPTSVLWGYFAYMAIDSLPGNQFWERMLLLFVTPSRKYKVLEGVHASFVESVPFKYIALFTVFQLIYLLMCFGITWIPIAGILFPLPFFLLISIREHILPKLFHPKHLWELDAAEYEEIVGAPRHGLSLSFKERETSNSEESGPEVCDAEILDDLTTSRGELKLRNSSFNEERRFQFTRREDNHPSSE</sequence>
<gene>
    <name evidence="9" type="ORF">IFM89_012938</name>
</gene>
<evidence type="ECO:0000256" key="5">
    <source>
        <dbReference type="ARBA" id="ARBA00023136"/>
    </source>
</evidence>
<dbReference type="GO" id="GO:0005886">
    <property type="term" value="C:plasma membrane"/>
    <property type="evidence" value="ECO:0007669"/>
    <property type="project" value="TreeGrafter"/>
</dbReference>
<evidence type="ECO:0000313" key="10">
    <source>
        <dbReference type="Proteomes" id="UP000631114"/>
    </source>
</evidence>
<dbReference type="Pfam" id="PF00955">
    <property type="entry name" value="HCO3_cotransp"/>
    <property type="match status" value="1"/>
</dbReference>
<dbReference type="InterPro" id="IPR011531">
    <property type="entry name" value="HCO3_transpt-like_TM_dom"/>
</dbReference>
<keyword evidence="7" id="KW-0732">Signal</keyword>
<keyword evidence="10" id="KW-1185">Reference proteome</keyword>
<evidence type="ECO:0000313" key="9">
    <source>
        <dbReference type="EMBL" id="KAF9596739.1"/>
    </source>
</evidence>
<dbReference type="EMBL" id="JADFTS010000007">
    <property type="protein sequence ID" value="KAF9596739.1"/>
    <property type="molecule type" value="Genomic_DNA"/>
</dbReference>
<comment type="caution">
    <text evidence="9">The sequence shown here is derived from an EMBL/GenBank/DDBJ whole genome shotgun (WGS) entry which is preliminary data.</text>
</comment>
<evidence type="ECO:0000256" key="3">
    <source>
        <dbReference type="ARBA" id="ARBA00022692"/>
    </source>
</evidence>
<dbReference type="AlphaFoldDB" id="A0A835LMB8"/>
<name>A0A835LMB8_9MAGN</name>
<dbReference type="PANTHER" id="PTHR11453">
    <property type="entry name" value="ANION EXCHANGE PROTEIN"/>
    <property type="match status" value="1"/>
</dbReference>
<evidence type="ECO:0000256" key="1">
    <source>
        <dbReference type="ARBA" id="ARBA00004141"/>
    </source>
</evidence>
<proteinExistence type="inferred from homology"/>
<feature type="transmembrane region" description="Helical" evidence="6">
    <location>
        <begin position="224"/>
        <end position="251"/>
    </location>
</feature>
<dbReference type="GO" id="GO:0006820">
    <property type="term" value="P:monoatomic anion transport"/>
    <property type="evidence" value="ECO:0007669"/>
    <property type="project" value="InterPro"/>
</dbReference>
<dbReference type="Proteomes" id="UP000631114">
    <property type="component" value="Unassembled WGS sequence"/>
</dbReference>
<keyword evidence="5 6" id="KW-0472">Membrane</keyword>
<feature type="domain" description="Bicarbonate transporter-like transmembrane" evidence="8">
    <location>
        <begin position="133"/>
        <end position="273"/>
    </location>
</feature>
<dbReference type="PANTHER" id="PTHR11453:SF40">
    <property type="entry name" value="BORON TRANSPORTER 4-RELATED"/>
    <property type="match status" value="1"/>
</dbReference>